<keyword evidence="2" id="KW-1185">Reference proteome</keyword>
<protein>
    <submittedName>
        <fullName evidence="1">Uncharacterized protein</fullName>
    </submittedName>
</protein>
<accession>A0A392VY95</accession>
<comment type="caution">
    <text evidence="1">The sequence shown here is derived from an EMBL/GenBank/DDBJ whole genome shotgun (WGS) entry which is preliminary data.</text>
</comment>
<evidence type="ECO:0000313" key="2">
    <source>
        <dbReference type="Proteomes" id="UP000265520"/>
    </source>
</evidence>
<proteinExistence type="predicted"/>
<evidence type="ECO:0000313" key="1">
    <source>
        <dbReference type="EMBL" id="MCI91645.1"/>
    </source>
</evidence>
<reference evidence="1 2" key="1">
    <citation type="journal article" date="2018" name="Front. Plant Sci.">
        <title>Red Clover (Trifolium pratense) and Zigzag Clover (T. medium) - A Picture of Genomic Similarities and Differences.</title>
        <authorList>
            <person name="Dluhosova J."/>
            <person name="Istvanek J."/>
            <person name="Nedelnik J."/>
            <person name="Repkova J."/>
        </authorList>
    </citation>
    <scope>NUCLEOTIDE SEQUENCE [LARGE SCALE GENOMIC DNA]</scope>
    <source>
        <strain evidence="2">cv. 10/8</strain>
        <tissue evidence="1">Leaf</tissue>
    </source>
</reference>
<dbReference type="EMBL" id="LXQA011277975">
    <property type="protein sequence ID" value="MCI91645.1"/>
    <property type="molecule type" value="Genomic_DNA"/>
</dbReference>
<organism evidence="1 2">
    <name type="scientific">Trifolium medium</name>
    <dbReference type="NCBI Taxonomy" id="97028"/>
    <lineage>
        <taxon>Eukaryota</taxon>
        <taxon>Viridiplantae</taxon>
        <taxon>Streptophyta</taxon>
        <taxon>Embryophyta</taxon>
        <taxon>Tracheophyta</taxon>
        <taxon>Spermatophyta</taxon>
        <taxon>Magnoliopsida</taxon>
        <taxon>eudicotyledons</taxon>
        <taxon>Gunneridae</taxon>
        <taxon>Pentapetalae</taxon>
        <taxon>rosids</taxon>
        <taxon>fabids</taxon>
        <taxon>Fabales</taxon>
        <taxon>Fabaceae</taxon>
        <taxon>Papilionoideae</taxon>
        <taxon>50 kb inversion clade</taxon>
        <taxon>NPAAA clade</taxon>
        <taxon>Hologalegina</taxon>
        <taxon>IRL clade</taxon>
        <taxon>Trifolieae</taxon>
        <taxon>Trifolium</taxon>
    </lineage>
</organism>
<name>A0A392VY95_9FABA</name>
<sequence length="19" mass="2412">MQENLRKLKDVNRKLRKEI</sequence>
<feature type="non-terminal residue" evidence="1">
    <location>
        <position position="19"/>
    </location>
</feature>
<dbReference type="Proteomes" id="UP000265520">
    <property type="component" value="Unassembled WGS sequence"/>
</dbReference>
<dbReference type="AlphaFoldDB" id="A0A392VY95"/>